<dbReference type="PROSITE" id="PS51097">
    <property type="entry name" value="PTS_EIIA_TYPE_5"/>
    <property type="match status" value="1"/>
</dbReference>
<comment type="caution">
    <text evidence="1">Lacks conserved residue(s) required for the propagation of feature annotation.</text>
</comment>
<accession>A0ABS6TCQ2</accession>
<dbReference type="RefSeq" id="WP_218325720.1">
    <property type="nucleotide sequence ID" value="NZ_JAHUZB010000003.1"/>
</dbReference>
<dbReference type="InterPro" id="IPR004716">
    <property type="entry name" value="PTS_IIA_glucitol/sorbitol-sp"/>
</dbReference>
<proteinExistence type="predicted"/>
<protein>
    <submittedName>
        <fullName evidence="2">PTS glucitol/sorbitol transporter subunit IIA</fullName>
    </submittedName>
</protein>
<evidence type="ECO:0000256" key="1">
    <source>
        <dbReference type="PROSITE-ProRule" id="PRU00420"/>
    </source>
</evidence>
<dbReference type="Proteomes" id="UP000774130">
    <property type="component" value="Unassembled WGS sequence"/>
</dbReference>
<dbReference type="Pfam" id="PF03829">
    <property type="entry name" value="PTSIIA_gutA"/>
    <property type="match status" value="1"/>
</dbReference>
<sequence length="119" mass="13095">MSVFETEVTKIGPEAEMFRAEKMLILFGDNAPEGLAEYCYNIVMAKSASDITTEMVLNFDDKSYKITAVGNVVDKNLNELGHITVKFTGEMEAEMAGTLYVEATEMPQLAIGTKISITK</sequence>
<name>A0ABS6TCQ2_9ENTE</name>
<organism evidence="2 3">
    <name type="scientific">Enterococcus alishanensis</name>
    <dbReference type="NCBI Taxonomy" id="1303817"/>
    <lineage>
        <taxon>Bacteria</taxon>
        <taxon>Bacillati</taxon>
        <taxon>Bacillota</taxon>
        <taxon>Bacilli</taxon>
        <taxon>Lactobacillales</taxon>
        <taxon>Enterococcaceae</taxon>
        <taxon>Enterococcus</taxon>
    </lineage>
</organism>
<comment type="caution">
    <text evidence="2">The sequence shown here is derived from an EMBL/GenBank/DDBJ whole genome shotgun (WGS) entry which is preliminary data.</text>
</comment>
<dbReference type="PANTHER" id="PTHR40398:SF1">
    <property type="entry name" value="PTS SYSTEM GLUCITOL_SORBITOL-SPECIFIC EIIA COMPONENT"/>
    <property type="match status" value="1"/>
</dbReference>
<evidence type="ECO:0000313" key="3">
    <source>
        <dbReference type="Proteomes" id="UP000774130"/>
    </source>
</evidence>
<evidence type="ECO:0000313" key="2">
    <source>
        <dbReference type="EMBL" id="MBV7390662.1"/>
    </source>
</evidence>
<reference evidence="2 3" key="1">
    <citation type="submission" date="2021-06" db="EMBL/GenBank/DDBJ databases">
        <title>Enterococcus alishanensis sp. nov., a novel lactic acid bacterium isolated from fresh coffee beans.</title>
        <authorList>
            <person name="Chen Y.-S."/>
        </authorList>
    </citation>
    <scope>NUCLEOTIDE SEQUENCE [LARGE SCALE GENOMIC DNA]</scope>
    <source>
        <strain evidence="2 3">ALS3</strain>
    </source>
</reference>
<keyword evidence="3" id="KW-1185">Reference proteome</keyword>
<dbReference type="PANTHER" id="PTHR40398">
    <property type="entry name" value="PTS SYSTEM GLUCITOL/SORBITOL-SPECIFIC EIIA COMPONENT"/>
    <property type="match status" value="1"/>
</dbReference>
<dbReference type="EMBL" id="JAHUZB010000003">
    <property type="protein sequence ID" value="MBV7390662.1"/>
    <property type="molecule type" value="Genomic_DNA"/>
</dbReference>
<gene>
    <name evidence="2" type="ORF">KUA55_08220</name>
</gene>